<keyword evidence="2" id="KW-1003">Cell membrane</keyword>
<keyword evidence="4 6" id="KW-0807">Transducer</keyword>
<evidence type="ECO:0000256" key="2">
    <source>
        <dbReference type="ARBA" id="ARBA00022475"/>
    </source>
</evidence>
<dbReference type="CDD" id="cd06225">
    <property type="entry name" value="HAMP"/>
    <property type="match status" value="1"/>
</dbReference>
<keyword evidence="3 8" id="KW-0472">Membrane</keyword>
<dbReference type="PRINTS" id="PR00260">
    <property type="entry name" value="CHEMTRNSDUCR"/>
</dbReference>
<evidence type="ECO:0000313" key="11">
    <source>
        <dbReference type="EMBL" id="THF74747.1"/>
    </source>
</evidence>
<comment type="similarity">
    <text evidence="5">Belongs to the methyl-accepting chemotaxis (MCP) protein family.</text>
</comment>
<dbReference type="Pfam" id="PF00015">
    <property type="entry name" value="MCPsignal"/>
    <property type="match status" value="1"/>
</dbReference>
<dbReference type="EMBL" id="SSOB01000038">
    <property type="protein sequence ID" value="THF74747.1"/>
    <property type="molecule type" value="Genomic_DNA"/>
</dbReference>
<dbReference type="PROSITE" id="PS50111">
    <property type="entry name" value="CHEMOTAXIS_TRANSDUC_2"/>
    <property type="match status" value="1"/>
</dbReference>
<dbReference type="GO" id="GO:0007165">
    <property type="term" value="P:signal transduction"/>
    <property type="evidence" value="ECO:0007669"/>
    <property type="project" value="UniProtKB-KW"/>
</dbReference>
<dbReference type="InterPro" id="IPR004089">
    <property type="entry name" value="MCPsignal_dom"/>
</dbReference>
<dbReference type="GO" id="GO:0005886">
    <property type="term" value="C:plasma membrane"/>
    <property type="evidence" value="ECO:0007669"/>
    <property type="project" value="UniProtKB-SubCell"/>
</dbReference>
<name>A0A4S4BJC7_9BACL</name>
<feature type="transmembrane region" description="Helical" evidence="8">
    <location>
        <begin position="214"/>
        <end position="235"/>
    </location>
</feature>
<gene>
    <name evidence="11" type="ORF">E6C55_24370</name>
</gene>
<dbReference type="PANTHER" id="PTHR32089">
    <property type="entry name" value="METHYL-ACCEPTING CHEMOTAXIS PROTEIN MCPB"/>
    <property type="match status" value="1"/>
</dbReference>
<evidence type="ECO:0000256" key="1">
    <source>
        <dbReference type="ARBA" id="ARBA00004236"/>
    </source>
</evidence>
<keyword evidence="8" id="KW-1133">Transmembrane helix</keyword>
<dbReference type="CDD" id="cd11386">
    <property type="entry name" value="MCP_signal"/>
    <property type="match status" value="1"/>
</dbReference>
<dbReference type="Proteomes" id="UP000310636">
    <property type="component" value="Unassembled WGS sequence"/>
</dbReference>
<dbReference type="OrthoDB" id="9760371at2"/>
<evidence type="ECO:0000313" key="12">
    <source>
        <dbReference type="Proteomes" id="UP000310636"/>
    </source>
</evidence>
<dbReference type="GO" id="GO:0006935">
    <property type="term" value="P:chemotaxis"/>
    <property type="evidence" value="ECO:0007669"/>
    <property type="project" value="InterPro"/>
</dbReference>
<accession>A0A4S4BJC7</accession>
<dbReference type="Gene3D" id="1.10.287.950">
    <property type="entry name" value="Methyl-accepting chemotaxis protein"/>
    <property type="match status" value="1"/>
</dbReference>
<evidence type="ECO:0000256" key="8">
    <source>
        <dbReference type="SAM" id="Phobius"/>
    </source>
</evidence>
<dbReference type="SMART" id="SM00283">
    <property type="entry name" value="MA"/>
    <property type="match status" value="1"/>
</dbReference>
<feature type="transmembrane region" description="Helical" evidence="8">
    <location>
        <begin position="24"/>
        <end position="43"/>
    </location>
</feature>
<evidence type="ECO:0000259" key="10">
    <source>
        <dbReference type="PROSITE" id="PS50885"/>
    </source>
</evidence>
<reference evidence="11 12" key="1">
    <citation type="submission" date="2019-04" db="EMBL/GenBank/DDBJ databases">
        <title>Cohnella sp. nov. isolated from preserved vegetables.</title>
        <authorList>
            <person name="Lin S.-Y."/>
            <person name="Hung M.-H."/>
            <person name="Young C.-C."/>
        </authorList>
    </citation>
    <scope>NUCLEOTIDE SEQUENCE [LARGE SCALE GENOMIC DNA]</scope>
    <source>
        <strain evidence="11 12">CC-MHH1044</strain>
    </source>
</reference>
<evidence type="ECO:0000259" key="9">
    <source>
        <dbReference type="PROSITE" id="PS50111"/>
    </source>
</evidence>
<comment type="caution">
    <text evidence="11">The sequence shown here is derived from an EMBL/GenBank/DDBJ whole genome shotgun (WGS) entry which is preliminary data.</text>
</comment>
<dbReference type="SMART" id="SM00304">
    <property type="entry name" value="HAMP"/>
    <property type="match status" value="1"/>
</dbReference>
<keyword evidence="8" id="KW-0812">Transmembrane</keyword>
<feature type="domain" description="HAMP" evidence="10">
    <location>
        <begin position="233"/>
        <end position="286"/>
    </location>
</feature>
<dbReference type="AlphaFoldDB" id="A0A4S4BJC7"/>
<protein>
    <submittedName>
        <fullName evidence="11">Methyl-accepting chemotaxis protein</fullName>
    </submittedName>
</protein>
<dbReference type="SUPFAM" id="SSF58104">
    <property type="entry name" value="Methyl-accepting chemotaxis protein (MCP) signaling domain"/>
    <property type="match status" value="1"/>
</dbReference>
<dbReference type="InterPro" id="IPR004090">
    <property type="entry name" value="Chemotax_Me-accpt_rcpt"/>
</dbReference>
<dbReference type="PANTHER" id="PTHR32089:SF112">
    <property type="entry name" value="LYSOZYME-LIKE PROTEIN-RELATED"/>
    <property type="match status" value="1"/>
</dbReference>
<proteinExistence type="inferred from homology"/>
<evidence type="ECO:0000256" key="4">
    <source>
        <dbReference type="ARBA" id="ARBA00023224"/>
    </source>
</evidence>
<feature type="region of interest" description="Disordered" evidence="7">
    <location>
        <begin position="523"/>
        <end position="551"/>
    </location>
</feature>
<keyword evidence="12" id="KW-1185">Reference proteome</keyword>
<dbReference type="GO" id="GO:0004888">
    <property type="term" value="F:transmembrane signaling receptor activity"/>
    <property type="evidence" value="ECO:0007669"/>
    <property type="project" value="InterPro"/>
</dbReference>
<evidence type="ECO:0000256" key="3">
    <source>
        <dbReference type="ARBA" id="ARBA00023136"/>
    </source>
</evidence>
<feature type="compositionally biased region" description="Low complexity" evidence="7">
    <location>
        <begin position="524"/>
        <end position="541"/>
    </location>
</feature>
<evidence type="ECO:0000256" key="5">
    <source>
        <dbReference type="ARBA" id="ARBA00029447"/>
    </source>
</evidence>
<dbReference type="InterPro" id="IPR003660">
    <property type="entry name" value="HAMP_dom"/>
</dbReference>
<dbReference type="Gene3D" id="6.10.340.10">
    <property type="match status" value="1"/>
</dbReference>
<feature type="domain" description="Methyl-accepting transducer" evidence="9">
    <location>
        <begin position="305"/>
        <end position="541"/>
    </location>
</feature>
<sequence>MAIRHLIPSRRGSPFMHLSVKTRIALLVFIPMLLFVATGVYLLNLNSSNIKRMGNSLFDVAYQANNYIMVADRDYYQALNAYNLLRFAPLSDEARESNKDKLDENVASVRASISKARSILSSSDLLDLSEENSQTTAKNAFLGYEADFEKWVSIATANVKNSTPVVLADEEELSLMFENSRDSIDILGNLLDEYSLQEMNDINDKKTSDTTTTYTILGIEWALIILVSSLLLRHFNRSINSLQSKTKMVAGGNLHFERMGKYSRDEFGQLNDSMDTMIEKVRGLVRQISDNTNTVSAAAVELSISAGEAAATTNHVAENIQDVTSQVEVQATIAEETSRAVEEMSSGIQRIAENTTSISELSATASGQVDEGNEHMLTLKQQVGEIMQAIQALSAIVHNLNEKSGQIGAITENITGFANRTNILSLNASIEAARAGEHGKGFAVVAQEIRKLAAGSLESAENISMLISETREEIGRASAFMESTVAQVGKGTDLMGEVAEDFASIQTAVKKVVEQVHETSAITEQMSASSEEVAASMEQSSNSSREVAGKAQTVAAATEEQLALGESISHAAEQLQTIVQSLKGSVSQFKL</sequence>
<evidence type="ECO:0000256" key="6">
    <source>
        <dbReference type="PROSITE-ProRule" id="PRU00284"/>
    </source>
</evidence>
<comment type="subcellular location">
    <subcellularLocation>
        <location evidence="1">Cell membrane</location>
    </subcellularLocation>
</comment>
<dbReference type="Pfam" id="PF00672">
    <property type="entry name" value="HAMP"/>
    <property type="match status" value="1"/>
</dbReference>
<evidence type="ECO:0000256" key="7">
    <source>
        <dbReference type="SAM" id="MobiDB-lite"/>
    </source>
</evidence>
<dbReference type="PROSITE" id="PS50885">
    <property type="entry name" value="HAMP"/>
    <property type="match status" value="1"/>
</dbReference>
<organism evidence="11 12">
    <name type="scientific">Cohnella fermenti</name>
    <dbReference type="NCBI Taxonomy" id="2565925"/>
    <lineage>
        <taxon>Bacteria</taxon>
        <taxon>Bacillati</taxon>
        <taxon>Bacillota</taxon>
        <taxon>Bacilli</taxon>
        <taxon>Bacillales</taxon>
        <taxon>Paenibacillaceae</taxon>
        <taxon>Cohnella</taxon>
    </lineage>
</organism>